<feature type="domain" description="Penicillin-binding protein dimerisation" evidence="19">
    <location>
        <begin position="78"/>
        <end position="223"/>
    </location>
</feature>
<dbReference type="EC" id="3.4.16.4" evidence="16"/>
<dbReference type="Gene3D" id="3.40.710.10">
    <property type="entry name" value="DD-peptidase/beta-lactamase superfamily"/>
    <property type="match status" value="1"/>
</dbReference>
<dbReference type="PANTHER" id="PTHR30627">
    <property type="entry name" value="PEPTIDOGLYCAN D,D-TRANSPEPTIDASE"/>
    <property type="match status" value="1"/>
</dbReference>
<comment type="catalytic activity">
    <reaction evidence="16">
        <text>Preferential cleavage: (Ac)2-L-Lys-D-Ala-|-D-Ala. Also transpeptidation of peptidyl-alanyl moieties that are N-acyl substituents of D-alanine.</text>
        <dbReference type="EC" id="3.4.16.4"/>
    </reaction>
</comment>
<evidence type="ECO:0000313" key="20">
    <source>
        <dbReference type="EMBL" id="MFG6432514.1"/>
    </source>
</evidence>
<keyword evidence="4 16" id="KW-0132">Cell division</keyword>
<feature type="transmembrane region" description="Helical" evidence="16">
    <location>
        <begin position="37"/>
        <end position="55"/>
    </location>
</feature>
<evidence type="ECO:0000256" key="2">
    <source>
        <dbReference type="ARBA" id="ARBA00022475"/>
    </source>
</evidence>
<comment type="subcellular location">
    <subcellularLocation>
        <location evidence="16">Cell inner membrane</location>
        <topology evidence="16">Single-pass membrane protein</topology>
    </subcellularLocation>
    <subcellularLocation>
        <location evidence="1">Membrane</location>
    </subcellularLocation>
</comment>
<comment type="function">
    <text evidence="16">Catalyzes cross-linking of the peptidoglycan cell wall at the division septum.</text>
</comment>
<dbReference type="InterPro" id="IPR012338">
    <property type="entry name" value="Beta-lactam/transpept-like"/>
</dbReference>
<keyword evidence="13 16" id="KW-0717">Septation</keyword>
<proteinExistence type="inferred from homology"/>
<dbReference type="RefSeq" id="WP_394482430.1">
    <property type="nucleotide sequence ID" value="NZ_JBIGHV010000008.1"/>
</dbReference>
<evidence type="ECO:0000256" key="7">
    <source>
        <dbReference type="ARBA" id="ARBA00022692"/>
    </source>
</evidence>
<keyword evidence="2 16" id="KW-1003">Cell membrane</keyword>
<comment type="pathway">
    <text evidence="16">Cell wall biogenesis; peptidoglycan biosynthesis.</text>
</comment>
<dbReference type="InterPro" id="IPR050515">
    <property type="entry name" value="Beta-lactam/transpept"/>
</dbReference>
<dbReference type="EMBL" id="JBIGHV010000008">
    <property type="protein sequence ID" value="MFG6432514.1"/>
    <property type="molecule type" value="Genomic_DNA"/>
</dbReference>
<evidence type="ECO:0000256" key="15">
    <source>
        <dbReference type="ARBA" id="ARBA00023316"/>
    </source>
</evidence>
<keyword evidence="3 16" id="KW-0997">Cell inner membrane</keyword>
<dbReference type="InterPro" id="IPR005311">
    <property type="entry name" value="PBP_dimer"/>
</dbReference>
<evidence type="ECO:0000256" key="3">
    <source>
        <dbReference type="ARBA" id="ARBA00022519"/>
    </source>
</evidence>
<dbReference type="Proteomes" id="UP001606210">
    <property type="component" value="Unassembled WGS sequence"/>
</dbReference>
<keyword evidence="5 16" id="KW-0121">Carboxypeptidase</keyword>
<sequence length="594" mass="64128">MSRQNKSGARALGSGRGVSYSTSPLLASKTPPWRSRFLVALVGLAFAGLLGRAVYVQVLHSEFFQKQGEARYAHTLELPASRGRINDRAGQTLAASVAVPSIWAIPKEVDADADKRRALAQALGLSNKELAAKLNPEARFVWLKRLADDETAAKVKAIGLKGIFQDREYRRKYPEGEAAAHVVGFTNVNDRGQEGIELAFQKELQGRDGSRSVVRDRLGRVVEDFGDIVPAANGRDIDLSVDSKVQFFAYQRIRDAVAANKAKAGSVVVLDVQTGEVLALANFPSYDPGNRQNLSGEQLRNRALTDVFEPGSTMKPFIAGLALETGRVKPESLVDTGNGRYPFHGAVITDTKPHGLITVREVIQMSSNIGTTKLAMQMPAREMHELFTGIGLGQRPQISFPGAVAGKLRPYKTWRPIEQATMSYGYGLSASLFQLARAYTVFARDGEIIPVSMLRQPHDHPVAGIRVFSPSVATEVRHMLQAAAGPGGTAPDAQVPGYSVGGKSGTAHKQEGRGYVNKYRSWFVGLAPINNPRIVVAVMVDEPTAGVYYGGKVAGPVFSQVTAQTLRLLGVAPDLDVKSQIVANQKATAVEESF</sequence>
<keyword evidence="8 16" id="KW-0378">Hydrolase</keyword>
<keyword evidence="11 16" id="KW-1133">Transmembrane helix</keyword>
<evidence type="ECO:0000256" key="10">
    <source>
        <dbReference type="ARBA" id="ARBA00022984"/>
    </source>
</evidence>
<evidence type="ECO:0000313" key="21">
    <source>
        <dbReference type="Proteomes" id="UP001606210"/>
    </source>
</evidence>
<evidence type="ECO:0000256" key="14">
    <source>
        <dbReference type="ARBA" id="ARBA00023306"/>
    </source>
</evidence>
<keyword evidence="6 16" id="KW-0645">Protease</keyword>
<gene>
    <name evidence="16" type="primary">ftsI</name>
    <name evidence="20" type="ORF">ACG00Y_21525</name>
</gene>
<dbReference type="SUPFAM" id="SSF56601">
    <property type="entry name" value="beta-lactamase/transpeptidase-like"/>
    <property type="match status" value="1"/>
</dbReference>
<organism evidence="20 21">
    <name type="scientific">Pelomonas parva</name>
    <dbReference type="NCBI Taxonomy" id="3299032"/>
    <lineage>
        <taxon>Bacteria</taxon>
        <taxon>Pseudomonadati</taxon>
        <taxon>Pseudomonadota</taxon>
        <taxon>Betaproteobacteria</taxon>
        <taxon>Burkholderiales</taxon>
        <taxon>Sphaerotilaceae</taxon>
        <taxon>Roseateles</taxon>
    </lineage>
</organism>
<feature type="region of interest" description="Disordered" evidence="17">
    <location>
        <begin position="1"/>
        <end position="26"/>
    </location>
</feature>
<evidence type="ECO:0000256" key="5">
    <source>
        <dbReference type="ARBA" id="ARBA00022645"/>
    </source>
</evidence>
<evidence type="ECO:0000256" key="4">
    <source>
        <dbReference type="ARBA" id="ARBA00022618"/>
    </source>
</evidence>
<evidence type="ECO:0000259" key="18">
    <source>
        <dbReference type="Pfam" id="PF00905"/>
    </source>
</evidence>
<keyword evidence="14 16" id="KW-0131">Cell cycle</keyword>
<dbReference type="Pfam" id="PF03717">
    <property type="entry name" value="PBP_dimer"/>
    <property type="match status" value="1"/>
</dbReference>
<evidence type="ECO:0000256" key="11">
    <source>
        <dbReference type="ARBA" id="ARBA00022989"/>
    </source>
</evidence>
<evidence type="ECO:0000256" key="1">
    <source>
        <dbReference type="ARBA" id="ARBA00004370"/>
    </source>
</evidence>
<evidence type="ECO:0000256" key="13">
    <source>
        <dbReference type="ARBA" id="ARBA00023210"/>
    </source>
</evidence>
<comment type="caution">
    <text evidence="20">The sequence shown here is derived from an EMBL/GenBank/DDBJ whole genome shotgun (WGS) entry which is preliminary data.</text>
</comment>
<evidence type="ECO:0000256" key="9">
    <source>
        <dbReference type="ARBA" id="ARBA00022960"/>
    </source>
</evidence>
<evidence type="ECO:0000256" key="6">
    <source>
        <dbReference type="ARBA" id="ARBA00022670"/>
    </source>
</evidence>
<keyword evidence="10 16" id="KW-0573">Peptidoglycan synthesis</keyword>
<accession>A0ABW7F7B3</accession>
<keyword evidence="12 16" id="KW-0472">Membrane</keyword>
<dbReference type="InterPro" id="IPR037532">
    <property type="entry name" value="FtsI_transpept"/>
</dbReference>
<dbReference type="Gene3D" id="3.90.1310.10">
    <property type="entry name" value="Penicillin-binding protein 2a (Domain 2)"/>
    <property type="match status" value="1"/>
</dbReference>
<evidence type="ECO:0000256" key="16">
    <source>
        <dbReference type="HAMAP-Rule" id="MF_02080"/>
    </source>
</evidence>
<evidence type="ECO:0000256" key="17">
    <source>
        <dbReference type="SAM" id="MobiDB-lite"/>
    </source>
</evidence>
<keyword evidence="9 16" id="KW-0133">Cell shape</keyword>
<comment type="similarity">
    <text evidence="16">Belongs to the transpeptidase family. FtsI subfamily.</text>
</comment>
<feature type="domain" description="Penicillin-binding protein transpeptidase" evidence="18">
    <location>
        <begin position="265"/>
        <end position="561"/>
    </location>
</feature>
<evidence type="ECO:0000259" key="19">
    <source>
        <dbReference type="Pfam" id="PF03717"/>
    </source>
</evidence>
<keyword evidence="21" id="KW-1185">Reference proteome</keyword>
<dbReference type="Gene3D" id="1.10.150.770">
    <property type="match status" value="1"/>
</dbReference>
<keyword evidence="7 16" id="KW-0812">Transmembrane</keyword>
<evidence type="ECO:0000256" key="8">
    <source>
        <dbReference type="ARBA" id="ARBA00022801"/>
    </source>
</evidence>
<name>A0ABW7F7B3_9BURK</name>
<dbReference type="PANTHER" id="PTHR30627:SF1">
    <property type="entry name" value="PEPTIDOGLYCAN D,D-TRANSPEPTIDASE FTSI"/>
    <property type="match status" value="1"/>
</dbReference>
<feature type="active site" description="Acyl-ester intermediate" evidence="16">
    <location>
        <position position="312"/>
    </location>
</feature>
<protein>
    <recommendedName>
        <fullName evidence="16">Peptidoglycan D,D-transpeptidase FtsI</fullName>
        <ecNumber evidence="16">3.4.16.4</ecNumber>
    </recommendedName>
    <alternativeName>
        <fullName evidence="16">Penicillin-binding protein 3</fullName>
        <shortName evidence="16">PBP-3</shortName>
    </alternativeName>
</protein>
<dbReference type="HAMAP" id="MF_02080">
    <property type="entry name" value="FtsI_transpept"/>
    <property type="match status" value="1"/>
</dbReference>
<dbReference type="InterPro" id="IPR001460">
    <property type="entry name" value="PCN-bd_Tpept"/>
</dbReference>
<dbReference type="Pfam" id="PF00905">
    <property type="entry name" value="Transpeptidase"/>
    <property type="match status" value="1"/>
</dbReference>
<dbReference type="SUPFAM" id="SSF56519">
    <property type="entry name" value="Penicillin binding protein dimerisation domain"/>
    <property type="match status" value="1"/>
</dbReference>
<dbReference type="InterPro" id="IPR036138">
    <property type="entry name" value="PBP_dimer_sf"/>
</dbReference>
<keyword evidence="15 16" id="KW-0961">Cell wall biogenesis/degradation</keyword>
<dbReference type="Gene3D" id="3.30.450.330">
    <property type="match status" value="1"/>
</dbReference>
<evidence type="ECO:0000256" key="12">
    <source>
        <dbReference type="ARBA" id="ARBA00023136"/>
    </source>
</evidence>
<reference evidence="20 21" key="1">
    <citation type="submission" date="2024-08" db="EMBL/GenBank/DDBJ databases">
        <authorList>
            <person name="Lu H."/>
        </authorList>
    </citation>
    <scope>NUCLEOTIDE SEQUENCE [LARGE SCALE GENOMIC DNA]</scope>
    <source>
        <strain evidence="20 21">LYH14W</strain>
    </source>
</reference>